<feature type="domain" description="F-box" evidence="1">
    <location>
        <begin position="126"/>
        <end position="173"/>
    </location>
</feature>
<dbReference type="Pfam" id="PF17906">
    <property type="entry name" value="HTH_48"/>
    <property type="match status" value="2"/>
</dbReference>
<gene>
    <name evidence="2" type="ORF">GCK72_021178</name>
</gene>
<evidence type="ECO:0000259" key="1">
    <source>
        <dbReference type="PROSITE" id="PS50181"/>
    </source>
</evidence>
<dbReference type="InterPro" id="IPR041426">
    <property type="entry name" value="Mos1_HTH"/>
</dbReference>
<dbReference type="AlphaFoldDB" id="A0A6A5GJ66"/>
<dbReference type="PANTHER" id="PTHR23015:SF4">
    <property type="entry name" value="DUF38 DOMAIN-CONTAINING PROTEIN-RELATED"/>
    <property type="match status" value="1"/>
</dbReference>
<dbReference type="PROSITE" id="PS50181">
    <property type="entry name" value="FBOX"/>
    <property type="match status" value="1"/>
</dbReference>
<dbReference type="EMBL" id="WUAV01000005">
    <property type="protein sequence ID" value="KAF1754615.1"/>
    <property type="molecule type" value="Genomic_DNA"/>
</dbReference>
<dbReference type="RefSeq" id="XP_053582996.1">
    <property type="nucleotide sequence ID" value="XM_053734083.1"/>
</dbReference>
<organism evidence="2 3">
    <name type="scientific">Caenorhabditis remanei</name>
    <name type="common">Caenorhabditis vulgaris</name>
    <dbReference type="NCBI Taxonomy" id="31234"/>
    <lineage>
        <taxon>Eukaryota</taxon>
        <taxon>Metazoa</taxon>
        <taxon>Ecdysozoa</taxon>
        <taxon>Nematoda</taxon>
        <taxon>Chromadorea</taxon>
        <taxon>Rhabditida</taxon>
        <taxon>Rhabditina</taxon>
        <taxon>Rhabditomorpha</taxon>
        <taxon>Rhabditoidea</taxon>
        <taxon>Rhabditidae</taxon>
        <taxon>Peloderinae</taxon>
        <taxon>Caenorhabditis</taxon>
    </lineage>
</organism>
<reference evidence="2 3" key="1">
    <citation type="submission" date="2019-12" db="EMBL/GenBank/DDBJ databases">
        <title>Chromosome-level assembly of the Caenorhabditis remanei genome.</title>
        <authorList>
            <person name="Teterina A.A."/>
            <person name="Willis J.H."/>
            <person name="Phillips P.C."/>
        </authorList>
    </citation>
    <scope>NUCLEOTIDE SEQUENCE [LARGE SCALE GENOMIC DNA]</scope>
    <source>
        <strain evidence="2 3">PX506</strain>
        <tissue evidence="2">Whole organism</tissue>
    </source>
</reference>
<dbReference type="GO" id="GO:0045087">
    <property type="term" value="P:innate immune response"/>
    <property type="evidence" value="ECO:0007669"/>
    <property type="project" value="TreeGrafter"/>
</dbReference>
<dbReference type="PANTHER" id="PTHR23015">
    <property type="entry name" value="UNCHARACTERIZED C.ELEGANS PROTEIN"/>
    <property type="match status" value="1"/>
</dbReference>
<name>A0A6A5GJ66_CAERE</name>
<dbReference type="InterPro" id="IPR002900">
    <property type="entry name" value="DUF38/FTH_CAE_spp"/>
</dbReference>
<comment type="caution">
    <text evidence="2">The sequence shown here is derived from an EMBL/GenBank/DDBJ whole genome shotgun (WGS) entry which is preliminary data.</text>
</comment>
<evidence type="ECO:0000313" key="3">
    <source>
        <dbReference type="Proteomes" id="UP000483820"/>
    </source>
</evidence>
<dbReference type="GeneID" id="9814759"/>
<sequence>MATSLSDHPIDIRALNRYDNSQWKTPEKSYLNYKKLCEAFGTQSVSYEDYENWFNIHSKEAYYSKNRKRDLPIPDIRGCILSDVINGKTAKKSLNDLYEAFEYLKIDKEDNDYWFKRFENGHLFTRVTFSDLPEDVIIEIIGKCELKTHYDLRNVSYGLRTIVDQRAPPYTEIFLYFGKYGINISIKHKWSLRQKQTFRELGFLLRNPRLRLKKFHIETVIIDDPVLGIGPISLSRRDNTRFFDLLSSLDHKLQVEECSILTETEEELVGFLQCLKPGTLQKIVIRGRQLRRDSINRIVSMDQWKQAKHLRLYGFNLSSVEHFIHFTTIETFEAFSVEDLVQLCDGLSRSINFESYTMRTRERLDTEAIKEALNLQQTTSPGIYSIPNSNLVVEFLFGSRLLKLRKCSV</sequence>
<dbReference type="InterPro" id="IPR040161">
    <property type="entry name" value="FB224"/>
</dbReference>
<dbReference type="CDD" id="cd22150">
    <property type="entry name" value="F-box_CeFBXA-like"/>
    <property type="match status" value="1"/>
</dbReference>
<dbReference type="Proteomes" id="UP000483820">
    <property type="component" value="Chromosome V"/>
</dbReference>
<accession>A0A6A5GJ66</accession>
<proteinExistence type="predicted"/>
<dbReference type="CTD" id="9814759"/>
<dbReference type="KEGG" id="crq:GCK72_021178"/>
<dbReference type="InterPro" id="IPR001810">
    <property type="entry name" value="F-box_dom"/>
</dbReference>
<protein>
    <recommendedName>
        <fullName evidence="1">F-box domain-containing protein</fullName>
    </recommendedName>
</protein>
<dbReference type="Pfam" id="PF01827">
    <property type="entry name" value="FTH"/>
    <property type="match status" value="1"/>
</dbReference>
<evidence type="ECO:0000313" key="2">
    <source>
        <dbReference type="EMBL" id="KAF1754615.1"/>
    </source>
</evidence>